<protein>
    <submittedName>
        <fullName evidence="6">BRCT domain-containing protein</fullName>
    </submittedName>
</protein>
<evidence type="ECO:0000256" key="4">
    <source>
        <dbReference type="SAM" id="MobiDB-lite"/>
    </source>
</evidence>
<comment type="caution">
    <text evidence="6">The sequence shown here is derived from an EMBL/GenBank/DDBJ whole genome shotgun (WGS) entry which is preliminary data.</text>
</comment>
<dbReference type="PROSITE" id="PS50172">
    <property type="entry name" value="BRCT"/>
    <property type="match status" value="2"/>
</dbReference>
<keyword evidence="7" id="KW-1185">Reference proteome</keyword>
<dbReference type="SUPFAM" id="SSF63748">
    <property type="entry name" value="Tudor/PWWP/MBT"/>
    <property type="match status" value="1"/>
</dbReference>
<sequence>MGTFNDSVCTDDSQGSTSTTKGTLAGPTPASSVIADKYPTKDQNGWISCARDTQSSYSLHGLAGSPSQTSKEAALTRKESQKENTPAPVWQRSGTRLSQSPAVPAQPRTFAPAPRSGEDISMDNLENVAGPSNVRKTVSTSDKIAAAPRPDGNSSLPCTSLHDNAASALGAKGRAKALPSRSNNTLKRPRSPSPASEDSFAVLPKDIQEKKYVKQSKTFQMPLSELGRSQDSFATDEHCLDEDQDESPSFTSDVSRTRTRFRDLSVSRTGSEPPTQPQHSQRANSPFFYDSGAQVQDEDDELFPTNNATRASSSPRLHPKTTFHYSSDDASSGAATQLTDTTSPVATQPLDEEAPAPPIDAYHQSGATSTTTAPPSLLAMVNPRKRWRFQGNAAAYAQAQAYYEHTQTIFDSHEPAAGPSTYAETQPSEDSNLPDTGRKIDIDEDDPMMSVIEETQPSDASHLPDTGRLVDDSRFDLEEYVDGGATQPSDASHLPATGLRVDPSFGVQDHPPASPSVVPETEPSQPIAAPSSSPDVPLAASPVVKRPTALLGAIEEVDSESQEVPLAATSKPRTKPSSKPLSRDDSGSIMPPPPKRARTDPSGSKPSPRPAPAPSIRSEDMILQSSDPHEREMQLMMPTLKSGTKGKGKKGTPAPITPARSKNADPDDSDDHSAHDNDETRTEIADEDIEERSNSTRKRKQGPSSALRASTRSVRTNTSTPPTRGASRVKSASTARVSSATRVLALWKQDSHYYTGTVHAEESPGKYVVKFDDDTEDVVDLSKLRRLELRLGDYVLVKGKPPQKATVADASRSVTSDRQVLVRFDGDEGVEEEVETRDIMIPSRSVVGNWKDRLLVADEVVPLVRPKAKASPTPSRLAHAGSLKSAKRLFAKTGFLLTTAPGFADWDKARSGIEAQIRGAGGAVLDDWCRVFSMEGKVALGGKRWILEKGELRLIREELERVFLLSDEACHKPKFLIALALGIPCVKFDWLHDSVAEAAERDWQAYLLPAGTSETLNARITQMVDVDWGSCPDHLRDIMGNRVPSKLLHDLNILCVLQDVAPGKGAKRGSSDADRSREATRMIPRILLCMGAARVEAVDGLAHASTKLDRYDYVVVKDAEEVRRVAKARSLENCVAFPWVKECLITGRILPRE</sequence>
<dbReference type="Gene3D" id="2.30.30.140">
    <property type="match status" value="1"/>
</dbReference>
<feature type="domain" description="BRCT" evidence="5">
    <location>
        <begin position="885"/>
        <end position="1008"/>
    </location>
</feature>
<evidence type="ECO:0000313" key="6">
    <source>
        <dbReference type="EMBL" id="GJE87006.1"/>
    </source>
</evidence>
<keyword evidence="2" id="KW-0227">DNA damage</keyword>
<feature type="compositionally biased region" description="Polar residues" evidence="4">
    <location>
        <begin position="422"/>
        <end position="434"/>
    </location>
</feature>
<dbReference type="InterPro" id="IPR041297">
    <property type="entry name" value="Crb2_Tudor"/>
</dbReference>
<evidence type="ECO:0000259" key="5">
    <source>
        <dbReference type="PROSITE" id="PS50172"/>
    </source>
</evidence>
<feature type="compositionally biased region" description="Polar residues" evidence="4">
    <location>
        <begin position="1"/>
        <end position="22"/>
    </location>
</feature>
<dbReference type="InterPro" id="IPR047250">
    <property type="entry name" value="BRCT_p53bp1-like_rpt2"/>
</dbReference>
<dbReference type="AlphaFoldDB" id="A0A9P3G2D3"/>
<feature type="region of interest" description="Disordered" evidence="4">
    <location>
        <begin position="481"/>
        <end position="540"/>
    </location>
</feature>
<dbReference type="PANTHER" id="PTHR15321">
    <property type="entry name" value="TUMOR SUPPRESSOR P53-BINDING PROTEIN 1"/>
    <property type="match status" value="1"/>
</dbReference>
<reference evidence="6 7" key="1">
    <citation type="submission" date="2021-08" db="EMBL/GenBank/DDBJ databases">
        <title>Draft Genome Sequence of Phanerochaete sordida strain YK-624.</title>
        <authorList>
            <person name="Mori T."/>
            <person name="Dohra H."/>
            <person name="Suzuki T."/>
            <person name="Kawagishi H."/>
            <person name="Hirai H."/>
        </authorList>
    </citation>
    <scope>NUCLEOTIDE SEQUENCE [LARGE SCALE GENOMIC DNA]</scope>
    <source>
        <strain evidence="6 7">YK-624</strain>
    </source>
</reference>
<dbReference type="InterPro" id="IPR001357">
    <property type="entry name" value="BRCT_dom"/>
</dbReference>
<feature type="compositionally biased region" description="Polar residues" evidence="4">
    <location>
        <begin position="304"/>
        <end position="315"/>
    </location>
</feature>
<dbReference type="CDD" id="cd17724">
    <property type="entry name" value="BRCT_p53bp1_rpt2"/>
    <property type="match status" value="1"/>
</dbReference>
<feature type="region of interest" description="Disordered" evidence="4">
    <location>
        <begin position="412"/>
        <end position="442"/>
    </location>
</feature>
<dbReference type="PANTHER" id="PTHR15321:SF3">
    <property type="entry name" value="TP53-BINDING PROTEIN 1"/>
    <property type="match status" value="1"/>
</dbReference>
<dbReference type="InterPro" id="IPR047249">
    <property type="entry name" value="BRCT_p53bp1-like_rpt1"/>
</dbReference>
<feature type="compositionally biased region" description="Polar residues" evidence="4">
    <location>
        <begin position="92"/>
        <end position="101"/>
    </location>
</feature>
<dbReference type="InterPro" id="IPR047252">
    <property type="entry name" value="TP53BP1-like"/>
</dbReference>
<dbReference type="Gene3D" id="3.40.50.10190">
    <property type="entry name" value="BRCT domain"/>
    <property type="match status" value="1"/>
</dbReference>
<dbReference type="InterPro" id="IPR002999">
    <property type="entry name" value="Tudor"/>
</dbReference>
<evidence type="ECO:0000313" key="7">
    <source>
        <dbReference type="Proteomes" id="UP000703269"/>
    </source>
</evidence>
<dbReference type="GO" id="GO:0000077">
    <property type="term" value="P:DNA damage checkpoint signaling"/>
    <property type="evidence" value="ECO:0007669"/>
    <property type="project" value="TreeGrafter"/>
</dbReference>
<feature type="compositionally biased region" description="Low complexity" evidence="4">
    <location>
        <begin position="726"/>
        <end position="735"/>
    </location>
</feature>
<feature type="region of interest" description="Disordered" evidence="4">
    <location>
        <begin position="218"/>
        <end position="375"/>
    </location>
</feature>
<dbReference type="OrthoDB" id="129353at2759"/>
<dbReference type="GO" id="GO:0042393">
    <property type="term" value="F:histone binding"/>
    <property type="evidence" value="ECO:0007669"/>
    <property type="project" value="TreeGrafter"/>
</dbReference>
<feature type="compositionally biased region" description="Polar residues" evidence="4">
    <location>
        <begin position="323"/>
        <end position="346"/>
    </location>
</feature>
<dbReference type="Pfam" id="PF18115">
    <property type="entry name" value="Tudor_3"/>
    <property type="match status" value="1"/>
</dbReference>
<proteinExistence type="predicted"/>
<accession>A0A9P3G2D3</accession>
<feature type="compositionally biased region" description="Low complexity" evidence="4">
    <location>
        <begin position="523"/>
        <end position="534"/>
    </location>
</feature>
<dbReference type="InterPro" id="IPR036420">
    <property type="entry name" value="BRCT_dom_sf"/>
</dbReference>
<feature type="region of interest" description="Disordered" evidence="4">
    <location>
        <begin position="1"/>
        <end position="203"/>
    </location>
</feature>
<dbReference type="GO" id="GO:0005634">
    <property type="term" value="C:nucleus"/>
    <property type="evidence" value="ECO:0007669"/>
    <property type="project" value="UniProtKB-SubCell"/>
</dbReference>
<organism evidence="6 7">
    <name type="scientific">Phanerochaete sordida</name>
    <dbReference type="NCBI Taxonomy" id="48140"/>
    <lineage>
        <taxon>Eukaryota</taxon>
        <taxon>Fungi</taxon>
        <taxon>Dikarya</taxon>
        <taxon>Basidiomycota</taxon>
        <taxon>Agaricomycotina</taxon>
        <taxon>Agaricomycetes</taxon>
        <taxon>Polyporales</taxon>
        <taxon>Phanerochaetaceae</taxon>
        <taxon>Phanerochaete</taxon>
    </lineage>
</organism>
<gene>
    <name evidence="6" type="ORF">PsYK624_030890</name>
</gene>
<dbReference type="GO" id="GO:0045944">
    <property type="term" value="P:positive regulation of transcription by RNA polymerase II"/>
    <property type="evidence" value="ECO:0007669"/>
    <property type="project" value="TreeGrafter"/>
</dbReference>
<feature type="compositionally biased region" description="Polar residues" evidence="4">
    <location>
        <begin position="218"/>
        <end position="233"/>
    </location>
</feature>
<feature type="compositionally biased region" description="Basic and acidic residues" evidence="4">
    <location>
        <begin position="671"/>
        <end position="684"/>
    </location>
</feature>
<evidence type="ECO:0000256" key="2">
    <source>
        <dbReference type="ARBA" id="ARBA00022763"/>
    </source>
</evidence>
<feature type="compositionally biased region" description="Polar residues" evidence="4">
    <location>
        <begin position="41"/>
        <end position="58"/>
    </location>
</feature>
<feature type="compositionally biased region" description="Polar residues" evidence="4">
    <location>
        <begin position="266"/>
        <end position="284"/>
    </location>
</feature>
<dbReference type="CDD" id="cd17745">
    <property type="entry name" value="BRCT_p53bp1_rpt1"/>
    <property type="match status" value="1"/>
</dbReference>
<dbReference type="SMART" id="SM00333">
    <property type="entry name" value="TUDOR"/>
    <property type="match status" value="1"/>
</dbReference>
<keyword evidence="3" id="KW-0539">Nucleus</keyword>
<dbReference type="Proteomes" id="UP000703269">
    <property type="component" value="Unassembled WGS sequence"/>
</dbReference>
<dbReference type="SUPFAM" id="SSF52113">
    <property type="entry name" value="BRCT domain"/>
    <property type="match status" value="1"/>
</dbReference>
<comment type="subcellular location">
    <subcellularLocation>
        <location evidence="1">Nucleus</location>
    </subcellularLocation>
</comment>
<evidence type="ECO:0000256" key="3">
    <source>
        <dbReference type="ARBA" id="ARBA00023242"/>
    </source>
</evidence>
<feature type="region of interest" description="Disordered" evidence="4">
    <location>
        <begin position="554"/>
        <end position="735"/>
    </location>
</feature>
<feature type="compositionally biased region" description="Polar residues" evidence="4">
    <location>
        <begin position="152"/>
        <end position="162"/>
    </location>
</feature>
<dbReference type="EMBL" id="BPQB01000005">
    <property type="protein sequence ID" value="GJE87006.1"/>
    <property type="molecule type" value="Genomic_DNA"/>
</dbReference>
<feature type="compositionally biased region" description="Polar residues" evidence="4">
    <location>
        <begin position="702"/>
        <end position="722"/>
    </location>
</feature>
<name>A0A9P3G2D3_9APHY</name>
<feature type="domain" description="BRCT" evidence="5">
    <location>
        <begin position="1083"/>
        <end position="1153"/>
    </location>
</feature>
<evidence type="ECO:0000256" key="1">
    <source>
        <dbReference type="ARBA" id="ARBA00004123"/>
    </source>
</evidence>